<dbReference type="InterPro" id="IPR013783">
    <property type="entry name" value="Ig-like_fold"/>
</dbReference>
<evidence type="ECO:0000259" key="4">
    <source>
        <dbReference type="Pfam" id="PF07495"/>
    </source>
</evidence>
<dbReference type="EMBL" id="JAJA02000001">
    <property type="protein sequence ID" value="KWS06157.1"/>
    <property type="molecule type" value="Genomic_DNA"/>
</dbReference>
<feature type="transmembrane region" description="Helical" evidence="2">
    <location>
        <begin position="764"/>
        <end position="785"/>
    </location>
</feature>
<dbReference type="InterPro" id="IPR015943">
    <property type="entry name" value="WD40/YVTN_repeat-like_dom_sf"/>
</dbReference>
<sequence length="797" mass="86640">MRFIEIWSRSLCLAAAVFVLAGVASASTPTRVQPAHQVGLRVFTGDDGLPQSGVNAVVQARDGYLWIGTFGGLARFDGLSFKVFRSNSSQEPPRVQEQPQAGPASDRILTLHEDDRRWLWIGTQDAGLSVYRQGGFHHLPVCGGICQVNDILQAPDRTVWVATGIGLLSLDPVHQRETWIDYASAGHSHLARDGRGRLYAGGDDGLFVLAAGQLRRIALPDGVGRVRVLETDGGGLLVGTQHALYRYDPDPNPDTNRPDPTQGQWRALGVANPAAAVKDADGRWWVATDTGRLVQQSGAGGWRDIPELFGKGVSSLARDGEGNLWMGSGSKGLLRVRKSLFGLISAPRAGMNMAGRAVIADGDGGLWFGSSCAGLRHWRRDGDMLPQPILQKSYDECVTTLSLDREGALWVGTAQGRLIRVVNGKPQRAGAWEAGVPINVWQYGDGRLLVASGRSTFVVAIDAQGRIAGQHRIEALQGMSINNVVAAARGGHWFVGDRGVFRLIDEQVVERWTPREGLSSRFARALYEDRAAATLWVGSYGGGLNRIHDGQVRRYDSQNGLFDDTVSCILPDGQGRLWLGGNRGVTLLPTPRADTAQIESVGYTASDGLIPAEINGGHSGACHRDTRGRLWFSLVEGFAVIDPADLPVVQPVPLRPHIEEVAVAGRSQKIVGSSLTLQPFARSLEIHYSAINLSRPWETRYRFRLLGFDHDWVDAGQNRSIVYTSVPWGEHLFEVQARSQGGRWSADSASLKILNPQPWYLRPWILILATALGLLALVGGTQFGASQEPTWARKNPD</sequence>
<name>A0A120AHH0_9GAMM</name>
<evidence type="ECO:0000256" key="3">
    <source>
        <dbReference type="SAM" id="SignalP"/>
    </source>
</evidence>
<dbReference type="OrthoDB" id="176203at2"/>
<evidence type="ECO:0000313" key="6">
    <source>
        <dbReference type="Proteomes" id="UP000023435"/>
    </source>
</evidence>
<dbReference type="Gene3D" id="2.130.10.10">
    <property type="entry name" value="YVTN repeat-like/Quinoprotein amine dehydrogenase"/>
    <property type="match status" value="2"/>
</dbReference>
<dbReference type="SUPFAM" id="SSF63829">
    <property type="entry name" value="Calcium-dependent phosphotriesterase"/>
    <property type="match status" value="3"/>
</dbReference>
<keyword evidence="2" id="KW-0812">Transmembrane</keyword>
<organism evidence="5 6">
    <name type="scientific">Lysobacter capsici AZ78</name>
    <dbReference type="NCBI Taxonomy" id="1444315"/>
    <lineage>
        <taxon>Bacteria</taxon>
        <taxon>Pseudomonadati</taxon>
        <taxon>Pseudomonadota</taxon>
        <taxon>Gammaproteobacteria</taxon>
        <taxon>Lysobacterales</taxon>
        <taxon>Lysobacteraceae</taxon>
        <taxon>Lysobacter</taxon>
    </lineage>
</organism>
<dbReference type="Pfam" id="PF07494">
    <property type="entry name" value="Reg_prop"/>
    <property type="match status" value="2"/>
</dbReference>
<evidence type="ECO:0000256" key="1">
    <source>
        <dbReference type="ARBA" id="ARBA00022553"/>
    </source>
</evidence>
<reference evidence="5 6" key="1">
    <citation type="journal article" date="2014" name="Genome Announc.">
        <title>Draft Genome Sequence of Lysobacter capsici AZ78, a Bacterium Antagonistic to Plant-Pathogenic Oomycetes.</title>
        <authorList>
            <person name="Puopolo G."/>
            <person name="Sonego P."/>
            <person name="Engelen K."/>
            <person name="Pertot I."/>
        </authorList>
    </citation>
    <scope>NUCLEOTIDE SEQUENCE [LARGE SCALE GENOMIC DNA]</scope>
    <source>
        <strain evidence="5 6">AZ78</strain>
    </source>
</reference>
<feature type="signal peptide" evidence="3">
    <location>
        <begin position="1"/>
        <end position="26"/>
    </location>
</feature>
<dbReference type="Gene3D" id="2.60.40.10">
    <property type="entry name" value="Immunoglobulins"/>
    <property type="match status" value="1"/>
</dbReference>
<gene>
    <name evidence="5" type="ORF">AZ78_3711</name>
</gene>
<keyword evidence="2" id="KW-0472">Membrane</keyword>
<comment type="caution">
    <text evidence="5">The sequence shown here is derived from an EMBL/GenBank/DDBJ whole genome shotgun (WGS) entry which is preliminary data.</text>
</comment>
<keyword evidence="3" id="KW-0732">Signal</keyword>
<keyword evidence="2" id="KW-1133">Transmembrane helix</keyword>
<keyword evidence="1" id="KW-0597">Phosphoprotein</keyword>
<dbReference type="GO" id="GO:0000155">
    <property type="term" value="F:phosphorelay sensor kinase activity"/>
    <property type="evidence" value="ECO:0007669"/>
    <property type="project" value="TreeGrafter"/>
</dbReference>
<evidence type="ECO:0000256" key="2">
    <source>
        <dbReference type="SAM" id="Phobius"/>
    </source>
</evidence>
<evidence type="ECO:0000313" key="5">
    <source>
        <dbReference type="EMBL" id="KWS06157.1"/>
    </source>
</evidence>
<dbReference type="PANTHER" id="PTHR43547">
    <property type="entry name" value="TWO-COMPONENT HISTIDINE KINASE"/>
    <property type="match status" value="1"/>
</dbReference>
<dbReference type="AlphaFoldDB" id="A0A120AHH0"/>
<dbReference type="Pfam" id="PF07495">
    <property type="entry name" value="Y_Y_Y"/>
    <property type="match status" value="1"/>
</dbReference>
<dbReference type="InterPro" id="IPR011110">
    <property type="entry name" value="Reg_prop"/>
</dbReference>
<dbReference type="RefSeq" id="WP_036105940.1">
    <property type="nucleotide sequence ID" value="NZ_JAJA02000001.1"/>
</dbReference>
<dbReference type="InterPro" id="IPR011123">
    <property type="entry name" value="Y_Y_Y"/>
</dbReference>
<protein>
    <submittedName>
        <fullName evidence="5">GGDEF family protein</fullName>
    </submittedName>
</protein>
<dbReference type="PANTHER" id="PTHR43547:SF2">
    <property type="entry name" value="HYBRID SIGNAL TRANSDUCTION HISTIDINE KINASE C"/>
    <property type="match status" value="1"/>
</dbReference>
<feature type="domain" description="Two component regulator three Y" evidence="4">
    <location>
        <begin position="698"/>
        <end position="753"/>
    </location>
</feature>
<keyword evidence="6" id="KW-1185">Reference proteome</keyword>
<accession>A0A120AHH0</accession>
<proteinExistence type="predicted"/>
<dbReference type="Proteomes" id="UP000023435">
    <property type="component" value="Unassembled WGS sequence"/>
</dbReference>
<feature type="chain" id="PRO_5007163717" evidence="3">
    <location>
        <begin position="27"/>
        <end position="797"/>
    </location>
</feature>